<evidence type="ECO:0000313" key="2">
    <source>
        <dbReference type="Proteomes" id="UP001604336"/>
    </source>
</evidence>
<sequence length="103" mass="11819">MPNIMPHLILDGPLQTSSFIWDLVFCRRTIPTQGPSLFIKAWHQLEKTQYHTSSDIGRASTNKPLPLGNRLFRSKLLQLWIFAFATKPLPLGTRLFCSKLLQL</sequence>
<keyword evidence="2" id="KW-1185">Reference proteome</keyword>
<name>A0ABD1P2X7_9LAMI</name>
<organism evidence="1 2">
    <name type="scientific">Abeliophyllum distichum</name>
    <dbReference type="NCBI Taxonomy" id="126358"/>
    <lineage>
        <taxon>Eukaryota</taxon>
        <taxon>Viridiplantae</taxon>
        <taxon>Streptophyta</taxon>
        <taxon>Embryophyta</taxon>
        <taxon>Tracheophyta</taxon>
        <taxon>Spermatophyta</taxon>
        <taxon>Magnoliopsida</taxon>
        <taxon>eudicotyledons</taxon>
        <taxon>Gunneridae</taxon>
        <taxon>Pentapetalae</taxon>
        <taxon>asterids</taxon>
        <taxon>lamiids</taxon>
        <taxon>Lamiales</taxon>
        <taxon>Oleaceae</taxon>
        <taxon>Forsythieae</taxon>
        <taxon>Abeliophyllum</taxon>
    </lineage>
</organism>
<proteinExistence type="predicted"/>
<protein>
    <submittedName>
        <fullName evidence="1">Uncharacterized protein</fullName>
    </submittedName>
</protein>
<accession>A0ABD1P2X7</accession>
<comment type="caution">
    <text evidence="1">The sequence shown here is derived from an EMBL/GenBank/DDBJ whole genome shotgun (WGS) entry which is preliminary data.</text>
</comment>
<dbReference type="Proteomes" id="UP001604336">
    <property type="component" value="Unassembled WGS sequence"/>
</dbReference>
<evidence type="ECO:0000313" key="1">
    <source>
        <dbReference type="EMBL" id="KAL2458009.1"/>
    </source>
</evidence>
<dbReference type="EMBL" id="JBFOLK010000036">
    <property type="protein sequence ID" value="KAL2458009.1"/>
    <property type="molecule type" value="Genomic_DNA"/>
</dbReference>
<dbReference type="AlphaFoldDB" id="A0ABD1P2X7"/>
<gene>
    <name evidence="1" type="ORF">Adt_46119</name>
</gene>
<reference evidence="2" key="1">
    <citation type="submission" date="2024-07" db="EMBL/GenBank/DDBJ databases">
        <title>Two chromosome-level genome assemblies of Korean endemic species Abeliophyllum distichum and Forsythia ovata (Oleaceae).</title>
        <authorList>
            <person name="Jang H."/>
        </authorList>
    </citation>
    <scope>NUCLEOTIDE SEQUENCE [LARGE SCALE GENOMIC DNA]</scope>
</reference>